<feature type="compositionally biased region" description="Low complexity" evidence="3">
    <location>
        <begin position="656"/>
        <end position="667"/>
    </location>
</feature>
<dbReference type="OrthoDB" id="425555at2759"/>
<feature type="compositionally biased region" description="Polar residues" evidence="3">
    <location>
        <begin position="362"/>
        <end position="373"/>
    </location>
</feature>
<keyword evidence="5" id="KW-1185">Reference proteome</keyword>
<dbReference type="AlphaFoldDB" id="A0A8J2K645"/>
<reference evidence="4" key="1">
    <citation type="submission" date="2021-06" db="EMBL/GenBank/DDBJ databases">
        <authorList>
            <person name="Hodson N. C."/>
            <person name="Mongue J. A."/>
            <person name="Jaron S. K."/>
        </authorList>
    </citation>
    <scope>NUCLEOTIDE SEQUENCE</scope>
</reference>
<feature type="region of interest" description="Disordered" evidence="3">
    <location>
        <begin position="349"/>
        <end position="373"/>
    </location>
</feature>
<dbReference type="Proteomes" id="UP000708208">
    <property type="component" value="Unassembled WGS sequence"/>
</dbReference>
<feature type="compositionally biased region" description="Basic and acidic residues" evidence="3">
    <location>
        <begin position="16"/>
        <end position="26"/>
    </location>
</feature>
<keyword evidence="2" id="KW-0175">Coiled coil</keyword>
<comment type="caution">
    <text evidence="4">The sequence shown here is derived from an EMBL/GenBank/DDBJ whole genome shotgun (WGS) entry which is preliminary data.</text>
</comment>
<dbReference type="GO" id="GO:0019905">
    <property type="term" value="F:syntaxin binding"/>
    <property type="evidence" value="ECO:0007669"/>
    <property type="project" value="InterPro"/>
</dbReference>
<feature type="region of interest" description="Disordered" evidence="3">
    <location>
        <begin position="646"/>
        <end position="668"/>
    </location>
</feature>
<feature type="compositionally biased region" description="Pro residues" evidence="3">
    <location>
        <begin position="1"/>
        <end position="12"/>
    </location>
</feature>
<feature type="compositionally biased region" description="Polar residues" evidence="3">
    <location>
        <begin position="499"/>
        <end position="521"/>
    </location>
</feature>
<protein>
    <submittedName>
        <fullName evidence="4">Uncharacterized protein</fullName>
    </submittedName>
</protein>
<evidence type="ECO:0000256" key="2">
    <source>
        <dbReference type="SAM" id="Coils"/>
    </source>
</evidence>
<evidence type="ECO:0000313" key="5">
    <source>
        <dbReference type="Proteomes" id="UP000708208"/>
    </source>
</evidence>
<gene>
    <name evidence="4" type="ORF">AFUS01_LOCUS17591</name>
</gene>
<accession>A0A8J2K645</accession>
<evidence type="ECO:0000256" key="1">
    <source>
        <dbReference type="ARBA" id="ARBA00009550"/>
    </source>
</evidence>
<sequence length="902" mass="100652">MSSATAPPPPPATNHEPSEKEKALRAENESLKAELKELEETFTSLQSDLDKSSRMRERLDGLAKELENRTKEIKAENRARMLEAENQGKELATEVSTNMGIMQNLNTSLSSVATESQKAKEENEDLATQVGALKIRYDDREKVLQEELNEAHNGHIAAQTELARLKLRNAEEKERLFSEMQKVANGLVQSKTEMKEAKETELNLRVLLKKYDEKFGGLQSALQETNSAYDTFRDEMEKMSTKTKDLEKEALLWKDRWEKNNEVLLEKTKEQETIHNDLKQAHDKLLRMTSLCRALQTEISSLEKKTFRTIRLFSQPEVFRIKSSEEIYLQVNNINMEVKSTSLTSLYEKNPKKKSNSLPNLHTSSTEGCSSCSPCSKPLTPSSASVKVIPALLQKTWNKIKSMNKKRSISSSAPTTPNSFQKFDFEQEPEEPDPVQENYVKLQKRLSEELHQGQIQLKNSSSSSSNNNKSKYCVSEEFRKKLQQWEMWKTSHDEPEPNTPDTSSSLESINQASGSNTSSADFYQKSRRRSSDAVSTPLSARSPSLSAFTSDDEDNAGLLKTVQEEDPEEKLETPSNPVVRANQIVVVEEEDAEQCFLGGVFVPTKRTIFKPIESDSAAELTDLRSPNLVRSASATAAHTNYPATVTSFSDSGRVETPSPGTSPSSPTKLRAEDIWNKNIDASPPPVRDAPKVVGFIPKLPPLPFSPSASSPLRTSTPVGSYPGFSSCYIQKPVFQHDGLKNFPRMGKAPVWVSPLVARRKMNSMAVSSSFRDVSEFNKGSSRTTTEFTIDRFLESSNLASLSSSPSTSKYTIGGGIPPQDSVRLISLSRSSSFGMGKLPEPVEPPVMEPAKVCKSKSASSILKSSLNIFSKVRRSETLMNSNNNEPAQHVKTTRARWFLNKF</sequence>
<evidence type="ECO:0000256" key="3">
    <source>
        <dbReference type="SAM" id="MobiDB-lite"/>
    </source>
</evidence>
<feature type="region of interest" description="Disordered" evidence="3">
    <location>
        <begin position="489"/>
        <end position="554"/>
    </location>
</feature>
<name>A0A8J2K645_9HEXA</name>
<dbReference type="InterPro" id="IPR026183">
    <property type="entry name" value="Taxilin_fam"/>
</dbReference>
<feature type="coiled-coil region" evidence="2">
    <location>
        <begin position="222"/>
        <end position="249"/>
    </location>
</feature>
<dbReference type="PANTHER" id="PTHR16127:SF13">
    <property type="entry name" value="GH01188P"/>
    <property type="match status" value="1"/>
</dbReference>
<organism evidence="4 5">
    <name type="scientific">Allacma fusca</name>
    <dbReference type="NCBI Taxonomy" id="39272"/>
    <lineage>
        <taxon>Eukaryota</taxon>
        <taxon>Metazoa</taxon>
        <taxon>Ecdysozoa</taxon>
        <taxon>Arthropoda</taxon>
        <taxon>Hexapoda</taxon>
        <taxon>Collembola</taxon>
        <taxon>Symphypleona</taxon>
        <taxon>Sminthuridae</taxon>
        <taxon>Allacma</taxon>
    </lineage>
</organism>
<feature type="compositionally biased region" description="Polar residues" evidence="3">
    <location>
        <begin position="532"/>
        <end position="549"/>
    </location>
</feature>
<proteinExistence type="inferred from homology"/>
<feature type="region of interest" description="Disordered" evidence="3">
    <location>
        <begin position="1"/>
        <end position="26"/>
    </location>
</feature>
<dbReference type="Pfam" id="PF09728">
    <property type="entry name" value="Taxilin"/>
    <property type="match status" value="1"/>
</dbReference>
<dbReference type="EMBL" id="CAJVCH010169378">
    <property type="protein sequence ID" value="CAG7728836.1"/>
    <property type="molecule type" value="Genomic_DNA"/>
</dbReference>
<comment type="similarity">
    <text evidence="1">Belongs to the taxilin family.</text>
</comment>
<dbReference type="PANTHER" id="PTHR16127">
    <property type="entry name" value="TAXILIN"/>
    <property type="match status" value="1"/>
</dbReference>
<evidence type="ECO:0000313" key="4">
    <source>
        <dbReference type="EMBL" id="CAG7728836.1"/>
    </source>
</evidence>